<sequence>MKLRKGRYAKWQGNVYELASYQRIYYLSTDDSSLAEQGFRPQNGRPGRYIREVSVKDLEDAYEVIPYTIYKSHRFLVEGETEGGNLVLITSDPYVRNDLEVKPYGRHEFIIEVSPNEVDLAEERRGILGFSSPASIYQKNLK</sequence>
<reference evidence="2" key="1">
    <citation type="submission" date="2016-10" db="EMBL/GenBank/DDBJ databases">
        <authorList>
            <person name="Varghese N."/>
            <person name="Submissions S."/>
        </authorList>
    </citation>
    <scope>NUCLEOTIDE SEQUENCE [LARGE SCALE GENOMIC DNA]</scope>
    <source>
        <strain evidence="2">CGMCC 1.6763</strain>
    </source>
</reference>
<dbReference type="Proteomes" id="UP000199200">
    <property type="component" value="Unassembled WGS sequence"/>
</dbReference>
<dbReference type="STRING" id="426757.SAMN04488127_1036"/>
<dbReference type="AlphaFoldDB" id="A0A1H6VIX4"/>
<evidence type="ECO:0000313" key="2">
    <source>
        <dbReference type="Proteomes" id="UP000199200"/>
    </source>
</evidence>
<keyword evidence="2" id="KW-1185">Reference proteome</keyword>
<evidence type="ECO:0000313" key="1">
    <source>
        <dbReference type="EMBL" id="SEJ00690.1"/>
    </source>
</evidence>
<gene>
    <name evidence="1" type="ORF">SAMN04488127_1036</name>
</gene>
<proteinExistence type="predicted"/>
<dbReference type="EMBL" id="FNZF01000001">
    <property type="protein sequence ID" value="SEJ00690.1"/>
    <property type="molecule type" value="Genomic_DNA"/>
</dbReference>
<name>A0A1H6VIX4_9BACL</name>
<dbReference type="RefSeq" id="WP_092050614.1">
    <property type="nucleotide sequence ID" value="NZ_FNZF01000001.1"/>
</dbReference>
<dbReference type="OrthoDB" id="2218409at2"/>
<protein>
    <submittedName>
        <fullName evidence="1">Uncharacterized protein</fullName>
    </submittedName>
</protein>
<accession>A0A1H6VIX4</accession>
<organism evidence="1 2">
    <name type="scientific">Bhargavaea ginsengi</name>
    <dbReference type="NCBI Taxonomy" id="426757"/>
    <lineage>
        <taxon>Bacteria</taxon>
        <taxon>Bacillati</taxon>
        <taxon>Bacillota</taxon>
        <taxon>Bacilli</taxon>
        <taxon>Bacillales</taxon>
        <taxon>Caryophanaceae</taxon>
        <taxon>Bhargavaea</taxon>
    </lineage>
</organism>